<keyword evidence="6 9" id="KW-0378">Hydrolase</keyword>
<comment type="similarity">
    <text evidence="2 9">Belongs to the CRISPR-associated endoribonuclease Cas2 protein family.</text>
</comment>
<dbReference type="NCBIfam" id="TIGR01573">
    <property type="entry name" value="cas2"/>
    <property type="match status" value="1"/>
</dbReference>
<dbReference type="Gene3D" id="3.30.70.240">
    <property type="match status" value="1"/>
</dbReference>
<keyword evidence="4 9" id="KW-0479">Metal-binding</keyword>
<keyword evidence="7 9" id="KW-0460">Magnesium</keyword>
<reference evidence="10 11" key="1">
    <citation type="submission" date="2022-10" db="EMBL/GenBank/DDBJ databases">
        <title>Alteromonas sp. chi3 Genome sequencing.</title>
        <authorList>
            <person name="Park S."/>
        </authorList>
    </citation>
    <scope>NUCLEOTIDE SEQUENCE [LARGE SCALE GENOMIC DNA]</scope>
    <source>
        <strain evidence="11">chi3</strain>
    </source>
</reference>
<dbReference type="Proteomes" id="UP001218788">
    <property type="component" value="Unassembled WGS sequence"/>
</dbReference>
<dbReference type="PANTHER" id="PTHR34405">
    <property type="entry name" value="CRISPR-ASSOCIATED ENDORIBONUCLEASE CAS2"/>
    <property type="match status" value="1"/>
</dbReference>
<evidence type="ECO:0000313" key="11">
    <source>
        <dbReference type="Proteomes" id="UP001218788"/>
    </source>
</evidence>
<keyword evidence="5 9" id="KW-0255">Endonuclease</keyword>
<comment type="subunit">
    <text evidence="9">Homodimer, forms a heterotetramer with a Cas1 homodimer.</text>
</comment>
<dbReference type="PANTHER" id="PTHR34405:SF3">
    <property type="entry name" value="CRISPR-ASSOCIATED ENDORIBONUCLEASE CAS2 3"/>
    <property type="match status" value="1"/>
</dbReference>
<sequence length="97" mass="11003">MANPMIIYAVCFDISDDRSRRNVGKALLEYGDRVQYSVFEVAFKRVSQLQDLISCLKPFMEEGDDIRFYRLCRSCRSASQSLSGAQIGQWPAAILVS</sequence>
<keyword evidence="3 9" id="KW-0540">Nuclease</keyword>
<evidence type="ECO:0000256" key="3">
    <source>
        <dbReference type="ARBA" id="ARBA00022722"/>
    </source>
</evidence>
<evidence type="ECO:0000256" key="7">
    <source>
        <dbReference type="ARBA" id="ARBA00022842"/>
    </source>
</evidence>
<evidence type="ECO:0000256" key="8">
    <source>
        <dbReference type="ARBA" id="ARBA00023118"/>
    </source>
</evidence>
<evidence type="ECO:0000256" key="9">
    <source>
        <dbReference type="HAMAP-Rule" id="MF_01471"/>
    </source>
</evidence>
<accession>A0ABT5L4U8</accession>
<organism evidence="10 11">
    <name type="scientific">Alteromonas gilva</name>
    <dbReference type="NCBI Taxonomy" id="2987522"/>
    <lineage>
        <taxon>Bacteria</taxon>
        <taxon>Pseudomonadati</taxon>
        <taxon>Pseudomonadota</taxon>
        <taxon>Gammaproteobacteria</taxon>
        <taxon>Alteromonadales</taxon>
        <taxon>Alteromonadaceae</taxon>
        <taxon>Alteromonas/Salinimonas group</taxon>
        <taxon>Alteromonas</taxon>
    </lineage>
</organism>
<feature type="binding site" evidence="9">
    <location>
        <position position="13"/>
    </location>
    <ligand>
        <name>Mg(2+)</name>
        <dbReference type="ChEBI" id="CHEBI:18420"/>
        <note>catalytic</note>
    </ligand>
</feature>
<dbReference type="InterPro" id="IPR021127">
    <property type="entry name" value="CRISPR_associated_Cas2"/>
</dbReference>
<evidence type="ECO:0000256" key="4">
    <source>
        <dbReference type="ARBA" id="ARBA00022723"/>
    </source>
</evidence>
<dbReference type="CDD" id="cd09725">
    <property type="entry name" value="Cas2_I_II_III"/>
    <property type="match status" value="1"/>
</dbReference>
<keyword evidence="8 9" id="KW-0051">Antiviral defense</keyword>
<name>A0ABT5L4U8_9ALTE</name>
<evidence type="ECO:0000313" key="10">
    <source>
        <dbReference type="EMBL" id="MDC8832065.1"/>
    </source>
</evidence>
<dbReference type="Pfam" id="PF09827">
    <property type="entry name" value="CRISPR_Cas2"/>
    <property type="match status" value="1"/>
</dbReference>
<dbReference type="EMBL" id="JAQQXP010000002">
    <property type="protein sequence ID" value="MDC8832065.1"/>
    <property type="molecule type" value="Genomic_DNA"/>
</dbReference>
<gene>
    <name evidence="9 10" type="primary">cas2</name>
    <name evidence="10" type="ORF">OIK42_15000</name>
</gene>
<evidence type="ECO:0000256" key="5">
    <source>
        <dbReference type="ARBA" id="ARBA00022759"/>
    </source>
</evidence>
<dbReference type="GO" id="GO:0004519">
    <property type="term" value="F:endonuclease activity"/>
    <property type="evidence" value="ECO:0007669"/>
    <property type="project" value="UniProtKB-KW"/>
</dbReference>
<comment type="function">
    <text evidence="9">CRISPR (clustered regularly interspaced short palindromic repeat), is an adaptive immune system that provides protection against mobile genetic elements (viruses, transposable elements and conjugative plasmids). CRISPR clusters contain sequences complementary to antecedent mobile elements and target invading nucleic acids. CRISPR clusters are transcribed and processed into CRISPR RNA (crRNA). Functions as a ssRNA-specific endoribonuclease. Involved in the integration of spacer DNA into the CRISPR cassette.</text>
</comment>
<keyword evidence="11" id="KW-1185">Reference proteome</keyword>
<evidence type="ECO:0000256" key="2">
    <source>
        <dbReference type="ARBA" id="ARBA00009959"/>
    </source>
</evidence>
<dbReference type="SUPFAM" id="SSF143430">
    <property type="entry name" value="TTP0101/SSO1404-like"/>
    <property type="match status" value="1"/>
</dbReference>
<dbReference type="RefSeq" id="WP_273641849.1">
    <property type="nucleotide sequence ID" value="NZ_JAQQXP010000002.1"/>
</dbReference>
<evidence type="ECO:0000256" key="1">
    <source>
        <dbReference type="ARBA" id="ARBA00001946"/>
    </source>
</evidence>
<comment type="caution">
    <text evidence="10">The sequence shown here is derived from an EMBL/GenBank/DDBJ whole genome shotgun (WGS) entry which is preliminary data.</text>
</comment>
<proteinExistence type="inferred from homology"/>
<evidence type="ECO:0000256" key="6">
    <source>
        <dbReference type="ARBA" id="ARBA00022801"/>
    </source>
</evidence>
<dbReference type="InterPro" id="IPR019199">
    <property type="entry name" value="Virulence_VapD/CRISPR_Cas2"/>
</dbReference>
<comment type="cofactor">
    <cofactor evidence="1 9">
        <name>Mg(2+)</name>
        <dbReference type="ChEBI" id="CHEBI:18420"/>
    </cofactor>
</comment>
<dbReference type="HAMAP" id="MF_01471">
    <property type="entry name" value="Cas2"/>
    <property type="match status" value="1"/>
</dbReference>
<dbReference type="EC" id="3.1.-.-" evidence="9"/>
<protein>
    <recommendedName>
        <fullName evidence="9">CRISPR-associated endoribonuclease Cas2</fullName>
        <ecNumber evidence="9">3.1.-.-</ecNumber>
    </recommendedName>
</protein>